<reference evidence="2" key="1">
    <citation type="journal article" date="2011" name="ISME J.">
        <title>The endosymbionts of the deep-sea tubeworms Riftia pachyptila and Tevnia jerichonana share an identical physiology as revealed by proteogenomic analyses.</title>
        <authorList>
            <person name="Gardebrecht A."/>
            <person name="Markert S."/>
            <person name="Felbeck H."/>
            <person name="Thuermer A."/>
            <person name="Albrecht D."/>
            <person name="Wollherr A."/>
            <person name="Kabisch J."/>
            <person name="Lehmann R."/>
            <person name="Daniel R."/>
            <person name="Liesegang H."/>
            <person name="Hecker M."/>
            <person name="Sievert S.M."/>
            <person name="Schweder T."/>
        </authorList>
    </citation>
    <scope>NUCLEOTIDE SEQUENCE [LARGE SCALE GENOMIC DNA]</scope>
</reference>
<keyword evidence="1" id="KW-1133">Transmembrane helix</keyword>
<dbReference type="Proteomes" id="UP000004491">
    <property type="component" value="Unassembled WGS sequence"/>
</dbReference>
<gene>
    <name evidence="2" type="ORF">Rifp1Sym_ab00170</name>
</gene>
<dbReference type="EMBL" id="AFOC01000002">
    <property type="protein sequence ID" value="EGV52791.1"/>
    <property type="molecule type" value="Genomic_DNA"/>
</dbReference>
<accession>G2D978</accession>
<sequence>MGCRLPVLTQRRVMGLFRFHSLFGRTLATIALVSVGFQLLTLSVLAFYVLVPLGKRATDDLAAVMVHAMQRWERLPEQERPAFRKILKQNHDLTLVVHRYPPSRQHRFLTLFLFSQAGACPARWR</sequence>
<dbReference type="AlphaFoldDB" id="G2D978"/>
<feature type="transmembrane region" description="Helical" evidence="1">
    <location>
        <begin position="27"/>
        <end position="51"/>
    </location>
</feature>
<protein>
    <submittedName>
        <fullName evidence="2">Uncharacterized protein</fullName>
    </submittedName>
</protein>
<evidence type="ECO:0000313" key="2">
    <source>
        <dbReference type="EMBL" id="EGV52791.1"/>
    </source>
</evidence>
<evidence type="ECO:0000313" key="3">
    <source>
        <dbReference type="Proteomes" id="UP000004491"/>
    </source>
</evidence>
<keyword evidence="3" id="KW-1185">Reference proteome</keyword>
<keyword evidence="1" id="KW-0472">Membrane</keyword>
<evidence type="ECO:0000256" key="1">
    <source>
        <dbReference type="SAM" id="Phobius"/>
    </source>
</evidence>
<organism evidence="2 3">
    <name type="scientific">endosymbiont of Riftia pachyptila</name>
    <name type="common">vent Ph05</name>
    <dbReference type="NCBI Taxonomy" id="1048808"/>
    <lineage>
        <taxon>Bacteria</taxon>
        <taxon>Pseudomonadati</taxon>
        <taxon>Pseudomonadota</taxon>
        <taxon>Gammaproteobacteria</taxon>
        <taxon>sulfur-oxidizing symbionts</taxon>
    </lineage>
</organism>
<name>G2D978_9GAMM</name>
<keyword evidence="1" id="KW-0812">Transmembrane</keyword>
<proteinExistence type="predicted"/>
<comment type="caution">
    <text evidence="2">The sequence shown here is derived from an EMBL/GenBank/DDBJ whole genome shotgun (WGS) entry which is preliminary data.</text>
</comment>